<keyword evidence="3" id="KW-1185">Reference proteome</keyword>
<organism evidence="2 3">
    <name type="scientific">Klebsormidium nitens</name>
    <name type="common">Green alga</name>
    <name type="synonym">Ulothrix nitens</name>
    <dbReference type="NCBI Taxonomy" id="105231"/>
    <lineage>
        <taxon>Eukaryota</taxon>
        <taxon>Viridiplantae</taxon>
        <taxon>Streptophyta</taxon>
        <taxon>Klebsormidiophyceae</taxon>
        <taxon>Klebsormidiales</taxon>
        <taxon>Klebsormidiaceae</taxon>
        <taxon>Klebsormidium</taxon>
    </lineage>
</organism>
<dbReference type="EMBL" id="DF237358">
    <property type="protein sequence ID" value="GAQ88201.1"/>
    <property type="molecule type" value="Genomic_DNA"/>
</dbReference>
<evidence type="ECO:0000256" key="1">
    <source>
        <dbReference type="SAM" id="MobiDB-lite"/>
    </source>
</evidence>
<dbReference type="Proteomes" id="UP000054558">
    <property type="component" value="Unassembled WGS sequence"/>
</dbReference>
<gene>
    <name evidence="2" type="ORF">KFL_004090020</name>
</gene>
<feature type="compositionally biased region" description="Gly residues" evidence="1">
    <location>
        <begin position="68"/>
        <end position="89"/>
    </location>
</feature>
<feature type="compositionally biased region" description="Low complexity" evidence="1">
    <location>
        <begin position="165"/>
        <end position="186"/>
    </location>
</feature>
<protein>
    <submittedName>
        <fullName evidence="2">Uncharacterized protein</fullName>
    </submittedName>
</protein>
<accession>A0A1Y1IGL4</accession>
<feature type="compositionally biased region" description="Gly residues" evidence="1">
    <location>
        <begin position="122"/>
        <end position="132"/>
    </location>
</feature>
<sequence>MEVEPEVVEPTFVAGALQGSSLWDPPGLSAASSIAAGSGLPDRGFASASRNAQNVPGFGGEPPSAARGAGGSTGSGGGSLRNGGLGGAGIPTPKAGGVGSGGAGLAEGLIDVSAGEVEGMGAEVGRGGGQTGQRGHVGQLDGRAGNGAGAPDALLPGTSEVGLEAGRAPGTGPFAAGPTPSSNGTRAGRGRGRGRGAVGRGGGSRIWKAVLDLTVAIDLAVMAKLVK</sequence>
<evidence type="ECO:0000313" key="3">
    <source>
        <dbReference type="Proteomes" id="UP000054558"/>
    </source>
</evidence>
<name>A0A1Y1IGL4_KLENI</name>
<reference evidence="2 3" key="1">
    <citation type="journal article" date="2014" name="Nat. Commun.">
        <title>Klebsormidium flaccidum genome reveals primary factors for plant terrestrial adaptation.</title>
        <authorList>
            <person name="Hori K."/>
            <person name="Maruyama F."/>
            <person name="Fujisawa T."/>
            <person name="Togashi T."/>
            <person name="Yamamoto N."/>
            <person name="Seo M."/>
            <person name="Sato S."/>
            <person name="Yamada T."/>
            <person name="Mori H."/>
            <person name="Tajima N."/>
            <person name="Moriyama T."/>
            <person name="Ikeuchi M."/>
            <person name="Watanabe M."/>
            <person name="Wada H."/>
            <person name="Kobayashi K."/>
            <person name="Saito M."/>
            <person name="Masuda T."/>
            <person name="Sasaki-Sekimoto Y."/>
            <person name="Mashiguchi K."/>
            <person name="Awai K."/>
            <person name="Shimojima M."/>
            <person name="Masuda S."/>
            <person name="Iwai M."/>
            <person name="Nobusawa T."/>
            <person name="Narise T."/>
            <person name="Kondo S."/>
            <person name="Saito H."/>
            <person name="Sato R."/>
            <person name="Murakawa M."/>
            <person name="Ihara Y."/>
            <person name="Oshima-Yamada Y."/>
            <person name="Ohtaka K."/>
            <person name="Satoh M."/>
            <person name="Sonobe K."/>
            <person name="Ishii M."/>
            <person name="Ohtani R."/>
            <person name="Kanamori-Sato M."/>
            <person name="Honoki R."/>
            <person name="Miyazaki D."/>
            <person name="Mochizuki H."/>
            <person name="Umetsu J."/>
            <person name="Higashi K."/>
            <person name="Shibata D."/>
            <person name="Kamiya Y."/>
            <person name="Sato N."/>
            <person name="Nakamura Y."/>
            <person name="Tabata S."/>
            <person name="Ida S."/>
            <person name="Kurokawa K."/>
            <person name="Ohta H."/>
        </authorList>
    </citation>
    <scope>NUCLEOTIDE SEQUENCE [LARGE SCALE GENOMIC DNA]</scope>
    <source>
        <strain evidence="2 3">NIES-2285</strain>
    </source>
</reference>
<dbReference type="AlphaFoldDB" id="A0A1Y1IGL4"/>
<evidence type="ECO:0000313" key="2">
    <source>
        <dbReference type="EMBL" id="GAQ88201.1"/>
    </source>
</evidence>
<dbReference type="OMA" id="PPYANAY"/>
<proteinExistence type="predicted"/>
<feature type="region of interest" description="Disordered" evidence="1">
    <location>
        <begin position="120"/>
        <end position="201"/>
    </location>
</feature>
<feature type="region of interest" description="Disordered" evidence="1">
    <location>
        <begin position="45"/>
        <end position="97"/>
    </location>
</feature>